<protein>
    <submittedName>
        <fullName evidence="1">Uncharacterized protein</fullName>
    </submittedName>
</protein>
<reference evidence="1 2" key="1">
    <citation type="submission" date="2018-11" db="EMBL/GenBank/DDBJ databases">
        <authorList>
            <consortium name="Pathogen Informatics"/>
        </authorList>
    </citation>
    <scope>NUCLEOTIDE SEQUENCE [LARGE SCALE GENOMIC DNA]</scope>
    <source>
        <strain>Denwood</strain>
        <strain evidence="2">Zambia</strain>
    </source>
</reference>
<proteinExistence type="predicted"/>
<evidence type="ECO:0000313" key="2">
    <source>
        <dbReference type="Proteomes" id="UP000269396"/>
    </source>
</evidence>
<accession>A0A183PCT6</accession>
<organism evidence="1 2">
    <name type="scientific">Schistosoma mattheei</name>
    <dbReference type="NCBI Taxonomy" id="31246"/>
    <lineage>
        <taxon>Eukaryota</taxon>
        <taxon>Metazoa</taxon>
        <taxon>Spiralia</taxon>
        <taxon>Lophotrochozoa</taxon>
        <taxon>Platyhelminthes</taxon>
        <taxon>Trematoda</taxon>
        <taxon>Digenea</taxon>
        <taxon>Strigeidida</taxon>
        <taxon>Schistosomatoidea</taxon>
        <taxon>Schistosomatidae</taxon>
        <taxon>Schistosoma</taxon>
    </lineage>
</organism>
<evidence type="ECO:0000313" key="1">
    <source>
        <dbReference type="EMBL" id="VDP60219.1"/>
    </source>
</evidence>
<dbReference type="EMBL" id="UZAL01032174">
    <property type="protein sequence ID" value="VDP60219.1"/>
    <property type="molecule type" value="Genomic_DNA"/>
</dbReference>
<dbReference type="Proteomes" id="UP000269396">
    <property type="component" value="Unassembled WGS sequence"/>
</dbReference>
<keyword evidence="2" id="KW-1185">Reference proteome</keyword>
<sequence>MYQLSESYEPRDTETVNEPIIPEQGCSSVIHYLSSRILFVLLFRNLFSWMFLSSYL</sequence>
<gene>
    <name evidence="1" type="ORF">SMTD_LOCUS12173</name>
</gene>
<dbReference type="AlphaFoldDB" id="A0A183PCT6"/>
<name>A0A183PCT6_9TREM</name>